<dbReference type="EMBL" id="QKZV01000011">
    <property type="protein sequence ID" value="PZX60067.1"/>
    <property type="molecule type" value="Genomic_DNA"/>
</dbReference>
<dbReference type="Proteomes" id="UP000249720">
    <property type="component" value="Unassembled WGS sequence"/>
</dbReference>
<comment type="caution">
    <text evidence="2">The sequence shown here is derived from an EMBL/GenBank/DDBJ whole genome shotgun (WGS) entry which is preliminary data.</text>
</comment>
<protein>
    <recommendedName>
        <fullName evidence="4">Lipoprotein</fullName>
    </recommendedName>
</protein>
<evidence type="ECO:0000313" key="3">
    <source>
        <dbReference type="Proteomes" id="UP000249720"/>
    </source>
</evidence>
<proteinExistence type="predicted"/>
<evidence type="ECO:0000313" key="2">
    <source>
        <dbReference type="EMBL" id="PZX60067.1"/>
    </source>
</evidence>
<accession>A0A2W7RXX9</accession>
<gene>
    <name evidence="2" type="ORF">LX80_02634</name>
</gene>
<name>A0A2W7RXX9_9BACT</name>
<dbReference type="RefSeq" id="WP_146250528.1">
    <property type="nucleotide sequence ID" value="NZ_QKZV01000011.1"/>
</dbReference>
<dbReference type="PROSITE" id="PS51257">
    <property type="entry name" value="PROKAR_LIPOPROTEIN"/>
    <property type="match status" value="1"/>
</dbReference>
<sequence>MFTFKKIFVVLLSAAAFFSCTKKPVCPIPPPEPSSNMVYFNLNDRVVKPNQNAISIDVNTDGRKDLFFGVMMVGDPILKQDKWEFMVTSDLYTLLAVNLNEEMPVMEANTLIPTNTFSGYFWYGASSIMMVQKVISFDRPDYWEGHWMHATKKYLPFQLVVNARPYTGWIELTVDTDNERIILHRGAICTQSNVAIKAGI</sequence>
<reference evidence="2 3" key="1">
    <citation type="submission" date="2018-06" db="EMBL/GenBank/DDBJ databases">
        <title>Genomic Encyclopedia of Archaeal and Bacterial Type Strains, Phase II (KMG-II): from individual species to whole genera.</title>
        <authorList>
            <person name="Goeker M."/>
        </authorList>
    </citation>
    <scope>NUCLEOTIDE SEQUENCE [LARGE SCALE GENOMIC DNA]</scope>
    <source>
        <strain evidence="2 3">DSM 23241</strain>
    </source>
</reference>
<keyword evidence="1" id="KW-0732">Signal</keyword>
<dbReference type="OrthoDB" id="668489at2"/>
<evidence type="ECO:0000256" key="1">
    <source>
        <dbReference type="SAM" id="SignalP"/>
    </source>
</evidence>
<feature type="chain" id="PRO_5015975701" description="Lipoprotein" evidence="1">
    <location>
        <begin position="22"/>
        <end position="200"/>
    </location>
</feature>
<feature type="signal peptide" evidence="1">
    <location>
        <begin position="1"/>
        <end position="21"/>
    </location>
</feature>
<keyword evidence="3" id="KW-1185">Reference proteome</keyword>
<evidence type="ECO:0008006" key="4">
    <source>
        <dbReference type="Google" id="ProtNLM"/>
    </source>
</evidence>
<dbReference type="AlphaFoldDB" id="A0A2W7RXX9"/>
<organism evidence="2 3">
    <name type="scientific">Hydrotalea sandarakina</name>
    <dbReference type="NCBI Taxonomy" id="1004304"/>
    <lineage>
        <taxon>Bacteria</taxon>
        <taxon>Pseudomonadati</taxon>
        <taxon>Bacteroidota</taxon>
        <taxon>Chitinophagia</taxon>
        <taxon>Chitinophagales</taxon>
        <taxon>Chitinophagaceae</taxon>
        <taxon>Hydrotalea</taxon>
    </lineage>
</organism>